<dbReference type="EMBL" id="LAZR01007893">
    <property type="protein sequence ID" value="KKM82235.1"/>
    <property type="molecule type" value="Genomic_DNA"/>
</dbReference>
<dbReference type="InterPro" id="IPR024432">
    <property type="entry name" value="Put_RecE_PDDEXK-like_dom"/>
</dbReference>
<dbReference type="Gene3D" id="3.90.320.10">
    <property type="match status" value="1"/>
</dbReference>
<feature type="domain" description="Putative exodeoxyribonuclease 8 PDDEXK-like" evidence="1">
    <location>
        <begin position="99"/>
        <end position="260"/>
    </location>
</feature>
<sequence>MQPATPEHWECTNDEYHACPGVSRSMLQDMDNPLLFYQRHVAKTEPRKKITPSLKFGHDAHDIVLCPDGMGRNVIEIPRDSLSANGARMGKAWVHFRNDNAGKLLLKPAEFEPFERIMASIRGHDDAMTLFNACEEVEYAIRWTDRATGLLLRCKIDLLLHTCILDFKTAADVDARAFNRSIEYPSYAPQGYDYQAAFYRMGVKAMFGDERPFRCIASRNRAPYNCELFTLSAEHLAIGEEKVHRDLRTLAECKASGRWGTATYGKNTELSPSTWAEASRKQYEVE</sequence>
<gene>
    <name evidence="2" type="ORF">LCGC14_1321630</name>
</gene>
<comment type="caution">
    <text evidence="2">The sequence shown here is derived from an EMBL/GenBank/DDBJ whole genome shotgun (WGS) entry which is preliminary data.</text>
</comment>
<reference evidence="2" key="1">
    <citation type="journal article" date="2015" name="Nature">
        <title>Complex archaea that bridge the gap between prokaryotes and eukaryotes.</title>
        <authorList>
            <person name="Spang A."/>
            <person name="Saw J.H."/>
            <person name="Jorgensen S.L."/>
            <person name="Zaremba-Niedzwiedzka K."/>
            <person name="Martijn J."/>
            <person name="Lind A.E."/>
            <person name="van Eijk R."/>
            <person name="Schleper C."/>
            <person name="Guy L."/>
            <person name="Ettema T.J."/>
        </authorList>
    </citation>
    <scope>NUCLEOTIDE SEQUENCE</scope>
</reference>
<organism evidence="2">
    <name type="scientific">marine sediment metagenome</name>
    <dbReference type="NCBI Taxonomy" id="412755"/>
    <lineage>
        <taxon>unclassified sequences</taxon>
        <taxon>metagenomes</taxon>
        <taxon>ecological metagenomes</taxon>
    </lineage>
</organism>
<evidence type="ECO:0000259" key="1">
    <source>
        <dbReference type="Pfam" id="PF12684"/>
    </source>
</evidence>
<dbReference type="AlphaFoldDB" id="A0A0F9N017"/>
<protein>
    <recommendedName>
        <fullName evidence="1">Putative exodeoxyribonuclease 8 PDDEXK-like domain-containing protein</fullName>
    </recommendedName>
</protein>
<name>A0A0F9N017_9ZZZZ</name>
<evidence type="ECO:0000313" key="2">
    <source>
        <dbReference type="EMBL" id="KKM82235.1"/>
    </source>
</evidence>
<dbReference type="Pfam" id="PF12684">
    <property type="entry name" value="DUF3799"/>
    <property type="match status" value="1"/>
</dbReference>
<proteinExistence type="predicted"/>
<dbReference type="InterPro" id="IPR011604">
    <property type="entry name" value="PDDEXK-like_dom_sf"/>
</dbReference>
<accession>A0A0F9N017</accession>